<comment type="caution">
    <text evidence="2">The sequence shown here is derived from an EMBL/GenBank/DDBJ whole genome shotgun (WGS) entry which is preliminary data.</text>
</comment>
<protein>
    <submittedName>
        <fullName evidence="2">Uncharacterized protein</fullName>
    </submittedName>
</protein>
<feature type="compositionally biased region" description="Basic and acidic residues" evidence="1">
    <location>
        <begin position="14"/>
        <end position="50"/>
    </location>
</feature>
<accession>A0ABV5UAE3</accession>
<dbReference type="RefSeq" id="WP_378200212.1">
    <property type="nucleotide sequence ID" value="NZ_JBHMBK010000026.1"/>
</dbReference>
<evidence type="ECO:0000313" key="3">
    <source>
        <dbReference type="Proteomes" id="UP001589535"/>
    </source>
</evidence>
<gene>
    <name evidence="2" type="ORF">ACFFTO_29540</name>
</gene>
<dbReference type="EMBL" id="JBHMBK010000026">
    <property type="protein sequence ID" value="MFB9688340.1"/>
    <property type="molecule type" value="Genomic_DNA"/>
</dbReference>
<organism evidence="2 3">
    <name type="scientific">Amycolatopsis plumensis</name>
    <dbReference type="NCBI Taxonomy" id="236508"/>
    <lineage>
        <taxon>Bacteria</taxon>
        <taxon>Bacillati</taxon>
        <taxon>Actinomycetota</taxon>
        <taxon>Actinomycetes</taxon>
        <taxon>Pseudonocardiales</taxon>
        <taxon>Pseudonocardiaceae</taxon>
        <taxon>Amycolatopsis</taxon>
    </lineage>
</organism>
<name>A0ABV5UAE3_9PSEU</name>
<sequence length="57" mass="6229">MRRAGFGRPAACGRADRGLRPGGLRRADRGLRPGGLRRADRGLRPRDPLPMRKPGPT</sequence>
<dbReference type="Proteomes" id="UP001589535">
    <property type="component" value="Unassembled WGS sequence"/>
</dbReference>
<feature type="region of interest" description="Disordered" evidence="1">
    <location>
        <begin position="1"/>
        <end position="57"/>
    </location>
</feature>
<keyword evidence="3" id="KW-1185">Reference proteome</keyword>
<evidence type="ECO:0000313" key="2">
    <source>
        <dbReference type="EMBL" id="MFB9688340.1"/>
    </source>
</evidence>
<evidence type="ECO:0000256" key="1">
    <source>
        <dbReference type="SAM" id="MobiDB-lite"/>
    </source>
</evidence>
<proteinExistence type="predicted"/>
<reference evidence="2 3" key="1">
    <citation type="submission" date="2024-09" db="EMBL/GenBank/DDBJ databases">
        <authorList>
            <person name="Sun Q."/>
            <person name="Mori K."/>
        </authorList>
    </citation>
    <scope>NUCLEOTIDE SEQUENCE [LARGE SCALE GENOMIC DNA]</scope>
    <source>
        <strain evidence="2 3">JCM 13852</strain>
    </source>
</reference>